<dbReference type="InterPro" id="IPR003817">
    <property type="entry name" value="PS_Dcarbxylase"/>
</dbReference>
<dbReference type="GO" id="GO:0006646">
    <property type="term" value="P:phosphatidylethanolamine biosynthetic process"/>
    <property type="evidence" value="ECO:0007669"/>
    <property type="project" value="UniProtKB-UniRule"/>
</dbReference>
<keyword evidence="2 12" id="KW-0444">Lipid biosynthesis</keyword>
<keyword evidence="11 12" id="KW-0670">Pyruvate</keyword>
<feature type="compositionally biased region" description="Polar residues" evidence="13">
    <location>
        <begin position="1"/>
        <end position="14"/>
    </location>
</feature>
<keyword evidence="9 12" id="KW-0456">Lyase</keyword>
<comment type="similarity">
    <text evidence="12">Belongs to the phosphatidylserine decarboxylase family. PSD-B subfamily. Eukaryotic type II sub-subfamily.</text>
</comment>
<keyword evidence="5 12" id="KW-0443">Lipid metabolism</keyword>
<evidence type="ECO:0000259" key="14">
    <source>
        <dbReference type="PROSITE" id="PS50004"/>
    </source>
</evidence>
<feature type="active site" description="Charge relay system; for autoendoproteolytic cleavage activity" evidence="12">
    <location>
        <position position="651"/>
    </location>
</feature>
<comment type="pathway">
    <text evidence="1">Lipid metabolism.</text>
</comment>
<proteinExistence type="inferred from homology"/>
<dbReference type="SUPFAM" id="SSF49562">
    <property type="entry name" value="C2 domain (Calcium/lipid-binding domain, CaLB)"/>
    <property type="match status" value="1"/>
</dbReference>
<dbReference type="Proteomes" id="UP000267251">
    <property type="component" value="Unassembled WGS sequence"/>
</dbReference>
<evidence type="ECO:0000256" key="5">
    <source>
        <dbReference type="ARBA" id="ARBA00023098"/>
    </source>
</evidence>
<dbReference type="Pfam" id="PF02666">
    <property type="entry name" value="PS_Dcarbxylase"/>
    <property type="match status" value="1"/>
</dbReference>
<comment type="subcellular location">
    <subcellularLocation>
        <location evidence="12">Golgi apparatus membrane</location>
        <topology evidence="12">Peripheral membrane protein</topology>
        <orientation evidence="12">Cytoplasmic side</orientation>
    </subcellularLocation>
    <subcellularLocation>
        <location evidence="12">Endosome membrane</location>
        <topology evidence="12">Peripheral membrane protein</topology>
        <orientation evidence="12">Cytoplasmic side</orientation>
    </subcellularLocation>
</comment>
<evidence type="ECO:0000256" key="1">
    <source>
        <dbReference type="ARBA" id="ARBA00005189"/>
    </source>
</evidence>
<reference evidence="17" key="1">
    <citation type="journal article" date="2018" name="Nat. Microbiol.">
        <title>Leveraging single-cell genomics to expand the fungal tree of life.</title>
        <authorList>
            <person name="Ahrendt S.R."/>
            <person name="Quandt C.A."/>
            <person name="Ciobanu D."/>
            <person name="Clum A."/>
            <person name="Salamov A."/>
            <person name="Andreopoulos B."/>
            <person name="Cheng J.F."/>
            <person name="Woyke T."/>
            <person name="Pelin A."/>
            <person name="Henrissat B."/>
            <person name="Reynolds N.K."/>
            <person name="Benny G.L."/>
            <person name="Smith M.E."/>
            <person name="James T.Y."/>
            <person name="Grigoriev I.V."/>
        </authorList>
    </citation>
    <scope>NUCLEOTIDE SEQUENCE [LARGE SCALE GENOMIC DNA]</scope>
</reference>
<comment type="PTM">
    <text evidence="12">Is synthesized initially as an inactive proenzyme. Formation of the active enzyme involves a self-maturation process in which the active site pyruvoyl group is generated from an internal serine residue via an autocatalytic post-translational modification. Two non-identical subunits are generated from the proenzyme in this reaction, and the pyruvate is formed at the N-terminus of the alpha chain, which is derived from the carboxyl end of the proenzyme. The autoendoproteolytic cleavage occurs by a canonical serine protease mechanism, in which the side chain hydroxyl group of the serine supplies its oxygen atom to form the C-terminus of the beta chain, while the remainder of the serine residue undergoes an oxidative deamination to produce ammonia and the pyruvoyl prosthetic group on the alpha chain. During this reaction, the Ser that is part of the protease active site of the proenzyme becomes the pyruvoyl prosthetic group, which constitutes an essential element of the active site of the mature decarboxylase.</text>
</comment>
<feature type="active site" description="Charge relay system; for autoendoproteolytic cleavage activity" evidence="12">
    <location>
        <position position="507"/>
    </location>
</feature>
<organism evidence="16 17">
    <name type="scientific">Piptocephalis cylindrospora</name>
    <dbReference type="NCBI Taxonomy" id="1907219"/>
    <lineage>
        <taxon>Eukaryota</taxon>
        <taxon>Fungi</taxon>
        <taxon>Fungi incertae sedis</taxon>
        <taxon>Zoopagomycota</taxon>
        <taxon>Zoopagomycotina</taxon>
        <taxon>Zoopagomycetes</taxon>
        <taxon>Zoopagales</taxon>
        <taxon>Piptocephalidaceae</taxon>
        <taxon>Piptocephalis</taxon>
    </lineage>
</organism>
<keyword evidence="6 12" id="KW-0472">Membrane</keyword>
<dbReference type="PROSITE" id="PS50222">
    <property type="entry name" value="EF_HAND_2"/>
    <property type="match status" value="1"/>
</dbReference>
<evidence type="ECO:0000256" key="9">
    <source>
        <dbReference type="ARBA" id="ARBA00023239"/>
    </source>
</evidence>
<dbReference type="UniPathway" id="UPA00558">
    <property type="reaction ID" value="UER00616"/>
</dbReference>
<dbReference type="InterPro" id="IPR011992">
    <property type="entry name" value="EF-hand-dom_pair"/>
</dbReference>
<dbReference type="SMART" id="SM00239">
    <property type="entry name" value="C2"/>
    <property type="match status" value="1"/>
</dbReference>
<dbReference type="EC" id="4.1.1.65" evidence="12"/>
<dbReference type="HAMAP" id="MF_00663">
    <property type="entry name" value="PS_decarb_PSD_B_type2"/>
    <property type="match status" value="1"/>
</dbReference>
<feature type="compositionally biased region" description="Polar residues" evidence="13">
    <location>
        <begin position="279"/>
        <end position="294"/>
    </location>
</feature>
<dbReference type="Pfam" id="PF00168">
    <property type="entry name" value="C2"/>
    <property type="match status" value="1"/>
</dbReference>
<feature type="active site" description="Schiff-base intermediate with substrate; via pyruvic acid; for decarboxylase activity" evidence="12">
    <location>
        <position position="651"/>
    </location>
</feature>
<evidence type="ECO:0000256" key="8">
    <source>
        <dbReference type="ARBA" id="ARBA00023209"/>
    </source>
</evidence>
<comment type="catalytic activity">
    <reaction evidence="12">
        <text>a 1,2-diacyl-sn-glycero-3-phospho-L-serine + H(+) = a 1,2-diacyl-sn-glycero-3-phosphoethanolamine + CO2</text>
        <dbReference type="Rhea" id="RHEA:20828"/>
        <dbReference type="ChEBI" id="CHEBI:15378"/>
        <dbReference type="ChEBI" id="CHEBI:16526"/>
        <dbReference type="ChEBI" id="CHEBI:57262"/>
        <dbReference type="ChEBI" id="CHEBI:64612"/>
        <dbReference type="EC" id="4.1.1.65"/>
    </reaction>
</comment>
<feature type="chain" id="PRO_5023360569" description="Phosphatidylserine decarboxylase 2 alpha chain" evidence="12">
    <location>
        <begin position="651"/>
        <end position="694"/>
    </location>
</feature>
<dbReference type="PROSITE" id="PS50004">
    <property type="entry name" value="C2"/>
    <property type="match status" value="1"/>
</dbReference>
<dbReference type="GO" id="GO:0005795">
    <property type="term" value="C:Golgi stack"/>
    <property type="evidence" value="ECO:0007669"/>
    <property type="project" value="UniProtKB-UniRule"/>
</dbReference>
<feature type="site" description="Cleavage (non-hydrolytic); by autocatalysis" evidence="12">
    <location>
        <begin position="650"/>
        <end position="651"/>
    </location>
</feature>
<comment type="domain">
    <text evidence="12">The C2 domains have an essential, but non-catalytic function. They may facilitate interactions with other proteins and are required for lipid transport function.</text>
</comment>
<comment type="cofactor">
    <cofactor evidence="12">
        <name>pyruvate</name>
        <dbReference type="ChEBI" id="CHEBI:15361"/>
    </cofactor>
    <text evidence="12">Binds 1 pyruvoyl group covalently per subunit.</text>
</comment>
<comment type="subunit">
    <text evidence="12">Heterodimer of a large membrane-associated beta subunit and a small pyruvoyl-containing alpha subunit.</text>
</comment>
<keyword evidence="8 12" id="KW-0594">Phospholipid biosynthesis</keyword>
<keyword evidence="10 12" id="KW-1208">Phospholipid metabolism</keyword>
<dbReference type="NCBIfam" id="TIGR00163">
    <property type="entry name" value="PS_decarb"/>
    <property type="match status" value="1"/>
</dbReference>
<dbReference type="AlphaFoldDB" id="A0A4P9Y194"/>
<evidence type="ECO:0000256" key="11">
    <source>
        <dbReference type="ARBA" id="ARBA00023317"/>
    </source>
</evidence>
<dbReference type="PROSITE" id="PS00018">
    <property type="entry name" value="EF_HAND_1"/>
    <property type="match status" value="1"/>
</dbReference>
<evidence type="ECO:0000256" key="10">
    <source>
        <dbReference type="ARBA" id="ARBA00023264"/>
    </source>
</evidence>
<feature type="region of interest" description="Disordered" evidence="13">
    <location>
        <begin position="276"/>
        <end position="306"/>
    </location>
</feature>
<dbReference type="PANTHER" id="PTHR10067">
    <property type="entry name" value="PHOSPHATIDYLSERINE DECARBOXYLASE"/>
    <property type="match status" value="1"/>
</dbReference>
<dbReference type="PANTHER" id="PTHR10067:SF17">
    <property type="entry name" value="PHOSPHATIDYLSERINE DECARBOXYLASE PROENZYME 2"/>
    <property type="match status" value="1"/>
</dbReference>
<evidence type="ECO:0000313" key="17">
    <source>
        <dbReference type="Proteomes" id="UP000267251"/>
    </source>
</evidence>
<dbReference type="InterPro" id="IPR002048">
    <property type="entry name" value="EF_hand_dom"/>
</dbReference>
<dbReference type="GO" id="GO:0004609">
    <property type="term" value="F:phosphatidylserine decarboxylase activity"/>
    <property type="evidence" value="ECO:0007669"/>
    <property type="project" value="UniProtKB-UniRule"/>
</dbReference>
<dbReference type="Gene3D" id="1.10.238.10">
    <property type="entry name" value="EF-hand"/>
    <property type="match status" value="1"/>
</dbReference>
<comment type="pathway">
    <text evidence="12">Phospholipid metabolism; phosphatidylethanolamine biosynthesis; phosphatidylethanolamine from CDP-diacylglycerol: step 2/2.</text>
</comment>
<keyword evidence="17" id="KW-1185">Reference proteome</keyword>
<evidence type="ECO:0000313" key="16">
    <source>
        <dbReference type="EMBL" id="RKP11570.1"/>
    </source>
</evidence>
<evidence type="ECO:0000256" key="13">
    <source>
        <dbReference type="SAM" id="MobiDB-lite"/>
    </source>
</evidence>
<keyword evidence="7 12" id="KW-0865">Zymogen</keyword>
<sequence>MNKVANNLGNLNLQDNEEGTYGRPTPADTIDPDTGRLTLSSRYQSSTHYGKDAEALGIVFIDILSAKNLPPFPNALKTGYDMDPFCVATFGRSSFRTRVLRHTLEATWKERLYFHVQPQDLNFPIRFGIYDYDKFSDNDHVGSVDLPLSTLLEKANSASPNDQNAPGLEDGFITFELPLGMVDKDFLDHKTTLHIRACYLKYTDTRRRFWSSMARQYDMDDNGSMSYQEIETMLDSVGSTLHEGTISSFFQAHGKDLQSGELSFDELGRSLEDYVLGQGSHTPENSGSSFADENTQGEDDLSGGDASGEAAITEQLVRVQKCPVCHRHGMLGKSDLDAVTHIAICSMHDPTQVDRFIMTNFVSESYAQRKWFTKIVNKVSFGGYGVGKNNANILVLDRATGQIVEEKISTYVRLGIRLMYKSGKMSGSRIRSMLESLSRKQGVKYNSPNSRAEIAPFIAFHNLDMSEVLNPLESFNTFNQFFYRKLKPSARPIDCPSDPSVLVSPADARCMFFPTIAEAQTIWIKGQDFTLEKFLGGNTDLANRFVGGSLAIFRLAPQDYHRFHIPADGILSPPISIEGAYYTVNPMAVRSSLDIYGENVRSISVLESPQFGTMAYVSIGAMMVGSVQLTSTPGEQVRRGDEHGYFAFGGSTCVLLFEPGRITFDTDLVENAGQSLETLVSALRCGGERIGLRL</sequence>
<dbReference type="GO" id="GO:0016540">
    <property type="term" value="P:protein autoprocessing"/>
    <property type="evidence" value="ECO:0007669"/>
    <property type="project" value="UniProtKB-UniRule"/>
</dbReference>
<feature type="domain" description="EF-hand" evidence="15">
    <location>
        <begin position="205"/>
        <end position="240"/>
    </location>
</feature>
<dbReference type="GO" id="GO:0010008">
    <property type="term" value="C:endosome membrane"/>
    <property type="evidence" value="ECO:0007669"/>
    <property type="project" value="UniProtKB-SubCell"/>
</dbReference>
<evidence type="ECO:0000256" key="12">
    <source>
        <dbReference type="HAMAP-Rule" id="MF_03209"/>
    </source>
</evidence>
<evidence type="ECO:0000256" key="6">
    <source>
        <dbReference type="ARBA" id="ARBA00023136"/>
    </source>
</evidence>
<keyword evidence="4" id="KW-0106">Calcium</keyword>
<evidence type="ECO:0000256" key="3">
    <source>
        <dbReference type="ARBA" id="ARBA00022793"/>
    </source>
</evidence>
<dbReference type="InterPro" id="IPR000008">
    <property type="entry name" value="C2_dom"/>
</dbReference>
<dbReference type="InterPro" id="IPR035892">
    <property type="entry name" value="C2_domain_sf"/>
</dbReference>
<keyword evidence="12" id="KW-0333">Golgi apparatus</keyword>
<evidence type="ECO:0000259" key="15">
    <source>
        <dbReference type="PROSITE" id="PS50222"/>
    </source>
</evidence>
<protein>
    <recommendedName>
        <fullName evidence="12">Phosphatidylserine decarboxylase proenzyme 2</fullName>
        <ecNumber evidence="12">4.1.1.65</ecNumber>
    </recommendedName>
    <component>
        <recommendedName>
            <fullName evidence="12">Phosphatidylserine decarboxylase 2 beta chain</fullName>
        </recommendedName>
    </component>
    <component>
        <recommendedName>
            <fullName evidence="12">Phosphatidylserine decarboxylase 2 alpha chain</fullName>
        </recommendedName>
    </component>
</protein>
<comment type="function">
    <text evidence="12">Catalyzes the formation of phosphatidylethanolamine (PtdEtn) from phosphatidylserine (PtdSer). Plays a central role in phospholipid metabolism and in the interorganelle trafficking of phosphatidylserine.</text>
</comment>
<evidence type="ECO:0000256" key="7">
    <source>
        <dbReference type="ARBA" id="ARBA00023145"/>
    </source>
</evidence>
<feature type="active site" description="Charge relay system; for autoendoproteolytic cleavage activity" evidence="12">
    <location>
        <position position="564"/>
    </location>
</feature>
<name>A0A4P9Y194_9FUNG</name>
<feature type="region of interest" description="Disordered" evidence="13">
    <location>
        <begin position="1"/>
        <end position="35"/>
    </location>
</feature>
<dbReference type="GO" id="GO:0000139">
    <property type="term" value="C:Golgi membrane"/>
    <property type="evidence" value="ECO:0007669"/>
    <property type="project" value="UniProtKB-SubCell"/>
</dbReference>
<keyword evidence="3 12" id="KW-0210">Decarboxylase</keyword>
<feature type="modified residue" description="Pyruvic acid (Ser); by autocatalysis" evidence="12">
    <location>
        <position position="651"/>
    </location>
</feature>
<dbReference type="InterPro" id="IPR033177">
    <property type="entry name" value="PSD-B"/>
</dbReference>
<dbReference type="Gene3D" id="2.60.40.150">
    <property type="entry name" value="C2 domain"/>
    <property type="match status" value="1"/>
</dbReference>
<feature type="chain" id="PRO_5023360570" description="Phosphatidylserine decarboxylase 2 beta chain" evidence="12">
    <location>
        <begin position="1"/>
        <end position="650"/>
    </location>
</feature>
<evidence type="ECO:0000256" key="4">
    <source>
        <dbReference type="ARBA" id="ARBA00022837"/>
    </source>
</evidence>
<evidence type="ECO:0000256" key="2">
    <source>
        <dbReference type="ARBA" id="ARBA00022516"/>
    </source>
</evidence>
<keyword evidence="12" id="KW-0967">Endosome</keyword>
<dbReference type="SUPFAM" id="SSF47473">
    <property type="entry name" value="EF-hand"/>
    <property type="match status" value="1"/>
</dbReference>
<dbReference type="OrthoDB" id="5973539at2759"/>
<accession>A0A4P9Y194</accession>
<dbReference type="InterPro" id="IPR033179">
    <property type="entry name" value="PSD_type2_pro"/>
</dbReference>
<gene>
    <name evidence="12" type="primary">PSD2</name>
    <name evidence="16" type="ORF">BJ684DRAFT_12738</name>
</gene>
<feature type="domain" description="C2" evidence="14">
    <location>
        <begin position="33"/>
        <end position="161"/>
    </location>
</feature>
<dbReference type="EMBL" id="KZ988799">
    <property type="protein sequence ID" value="RKP11570.1"/>
    <property type="molecule type" value="Genomic_DNA"/>
</dbReference>
<dbReference type="InterPro" id="IPR018247">
    <property type="entry name" value="EF_Hand_1_Ca_BS"/>
</dbReference>
<dbReference type="GO" id="GO:0005509">
    <property type="term" value="F:calcium ion binding"/>
    <property type="evidence" value="ECO:0007669"/>
    <property type="project" value="InterPro"/>
</dbReference>